<keyword evidence="5" id="KW-1185">Reference proteome</keyword>
<dbReference type="InterPro" id="IPR008936">
    <property type="entry name" value="Rho_GTPase_activation_prot"/>
</dbReference>
<feature type="compositionally biased region" description="Polar residues" evidence="2">
    <location>
        <begin position="485"/>
        <end position="504"/>
    </location>
</feature>
<dbReference type="SUPFAM" id="SSF48350">
    <property type="entry name" value="GTPase activation domain, GAP"/>
    <property type="match status" value="1"/>
</dbReference>
<gene>
    <name evidence="4" type="ORF">GBAR_LOCUS31494</name>
</gene>
<dbReference type="EMBL" id="CASHTH010004480">
    <property type="protein sequence ID" value="CAI8057848.1"/>
    <property type="molecule type" value="Genomic_DNA"/>
</dbReference>
<evidence type="ECO:0000313" key="4">
    <source>
        <dbReference type="EMBL" id="CAI8057848.1"/>
    </source>
</evidence>
<keyword evidence="1" id="KW-0343">GTPase activation</keyword>
<evidence type="ECO:0000259" key="3">
    <source>
        <dbReference type="PROSITE" id="PS50238"/>
    </source>
</evidence>
<sequence>LSPLPLSSLSLSLPSPPLSLSSFFPSPSPPLFPSRQQIKQKFDRGEDVDLTDANPHDIAALLKEFFRSLPEPLMTRELFGPILGTRKLSSSAQRRDALRLFCLLLPHANRDTLQALLQFLSRVALHSDGIILIDGTQETGNRMTEQNLGLIMGPNILHKEQRKTAGVKPDYQVVKQDQEELEAVCKVMEDLIRMHTSIFTIPAGLYDQAIKALQPMDPEGVDTLLKRKCMDQGSDGVRRVTPGSTPTSTLRLVVPPGSSPSWRRSRSLSDTEKTLDDAIRELDSLQVNISDDLEVARRHRHYSSNDSAMGESEVVMSPAPSAGSEPSTLSRPRDIIRNRSDSAFSNNTSPTNSSNEGMNTSDALSLESDPSSVVHQRNASTISSTSEPDRQLGEGSHTSLGSARPHPTSDSVSLPTFSPERELGHNLSSLQPCERSVSDIPALRSSSSALHKQHKASPTAGASAAKHGNQDKSKHKKRKLKTMPSVASSGTYFPTRSPVLTSRSGRGHSSEILSETSAEESSANPTPTPPTTTLSHSSDYLPTASTGSGSTGLSDDGTVI</sequence>
<dbReference type="InterPro" id="IPR037863">
    <property type="entry name" value="RHOGAP6/36"/>
</dbReference>
<dbReference type="PANTHER" id="PTHR12635:SF7">
    <property type="entry name" value="RHO GTPASE ACTIVATING PROTEIN 6-RELATED"/>
    <property type="match status" value="1"/>
</dbReference>
<dbReference type="Proteomes" id="UP001174909">
    <property type="component" value="Unassembled WGS sequence"/>
</dbReference>
<accession>A0AA35XGE7</accession>
<proteinExistence type="predicted"/>
<evidence type="ECO:0000256" key="2">
    <source>
        <dbReference type="SAM" id="MobiDB-lite"/>
    </source>
</evidence>
<dbReference type="GO" id="GO:0007165">
    <property type="term" value="P:signal transduction"/>
    <property type="evidence" value="ECO:0007669"/>
    <property type="project" value="InterPro"/>
</dbReference>
<dbReference type="InterPro" id="IPR000198">
    <property type="entry name" value="RhoGAP_dom"/>
</dbReference>
<feature type="compositionally biased region" description="Basic and acidic residues" evidence="2">
    <location>
        <begin position="331"/>
        <end position="340"/>
    </location>
</feature>
<dbReference type="PROSITE" id="PS50238">
    <property type="entry name" value="RHOGAP"/>
    <property type="match status" value="1"/>
</dbReference>
<dbReference type="GO" id="GO:0005096">
    <property type="term" value="F:GTPase activator activity"/>
    <property type="evidence" value="ECO:0007669"/>
    <property type="project" value="UniProtKB-KW"/>
</dbReference>
<dbReference type="AlphaFoldDB" id="A0AA35XGE7"/>
<feature type="compositionally biased region" description="Polar residues" evidence="2">
    <location>
        <begin position="511"/>
        <end position="524"/>
    </location>
</feature>
<protein>
    <submittedName>
        <fullName evidence="4">Rho GTPase-activating protein 6</fullName>
    </submittedName>
</protein>
<dbReference type="Pfam" id="PF00620">
    <property type="entry name" value="RhoGAP"/>
    <property type="match status" value="1"/>
</dbReference>
<feature type="region of interest" description="Disordered" evidence="2">
    <location>
        <begin position="302"/>
        <end position="560"/>
    </location>
</feature>
<feature type="compositionally biased region" description="Low complexity" evidence="2">
    <location>
        <begin position="543"/>
        <end position="560"/>
    </location>
</feature>
<dbReference type="PANTHER" id="PTHR12635">
    <property type="entry name" value="RHO-GTPASE-ACTIVATING PROTEIN 6 FAMILY MEMBER"/>
    <property type="match status" value="1"/>
</dbReference>
<comment type="caution">
    <text evidence="4">The sequence shown here is derived from an EMBL/GenBank/DDBJ whole genome shotgun (WGS) entry which is preliminary data.</text>
</comment>
<organism evidence="4 5">
    <name type="scientific">Geodia barretti</name>
    <name type="common">Barrett's horny sponge</name>
    <dbReference type="NCBI Taxonomy" id="519541"/>
    <lineage>
        <taxon>Eukaryota</taxon>
        <taxon>Metazoa</taxon>
        <taxon>Porifera</taxon>
        <taxon>Demospongiae</taxon>
        <taxon>Heteroscleromorpha</taxon>
        <taxon>Tetractinellida</taxon>
        <taxon>Astrophorina</taxon>
        <taxon>Geodiidae</taxon>
        <taxon>Geodia</taxon>
    </lineage>
</organism>
<dbReference type="Gene3D" id="1.10.555.10">
    <property type="entry name" value="Rho GTPase activation protein"/>
    <property type="match status" value="1"/>
</dbReference>
<name>A0AA35XGE7_GEOBA</name>
<feature type="compositionally biased region" description="Polar residues" evidence="2">
    <location>
        <begin position="356"/>
        <end position="386"/>
    </location>
</feature>
<evidence type="ECO:0000313" key="5">
    <source>
        <dbReference type="Proteomes" id="UP001174909"/>
    </source>
</evidence>
<evidence type="ECO:0000256" key="1">
    <source>
        <dbReference type="ARBA" id="ARBA00022468"/>
    </source>
</evidence>
<reference evidence="4" key="1">
    <citation type="submission" date="2023-03" db="EMBL/GenBank/DDBJ databases">
        <authorList>
            <person name="Steffen K."/>
            <person name="Cardenas P."/>
        </authorList>
    </citation>
    <scope>NUCLEOTIDE SEQUENCE</scope>
</reference>
<feature type="domain" description="Rho-GAP" evidence="3">
    <location>
        <begin position="1"/>
        <end position="199"/>
    </location>
</feature>
<dbReference type="SMART" id="SM00324">
    <property type="entry name" value="RhoGAP"/>
    <property type="match status" value="1"/>
</dbReference>
<feature type="non-terminal residue" evidence="4">
    <location>
        <position position="1"/>
    </location>
</feature>
<feature type="compositionally biased region" description="Low complexity" evidence="2">
    <location>
        <begin position="345"/>
        <end position="355"/>
    </location>
</feature>